<keyword evidence="4" id="KW-0539">Nucleus</keyword>
<dbReference type="Pfam" id="PF04900">
    <property type="entry name" value="Fcf1"/>
    <property type="match status" value="1"/>
</dbReference>
<dbReference type="FunFam" id="3.40.50.1010:FF:000019">
    <property type="entry name" value="U3 small nucleolar RNA-associated protein 24"/>
    <property type="match status" value="1"/>
</dbReference>
<dbReference type="SMART" id="SM00670">
    <property type="entry name" value="PINc"/>
    <property type="match status" value="1"/>
</dbReference>
<dbReference type="OrthoDB" id="76105at2759"/>
<dbReference type="GO" id="GO:0004540">
    <property type="term" value="F:RNA nuclease activity"/>
    <property type="evidence" value="ECO:0007669"/>
    <property type="project" value="UniProtKB-ARBA"/>
</dbReference>
<dbReference type="GO" id="GO:0032040">
    <property type="term" value="C:small-subunit processome"/>
    <property type="evidence" value="ECO:0007669"/>
    <property type="project" value="InterPro"/>
</dbReference>
<evidence type="ECO:0000256" key="5">
    <source>
        <dbReference type="ARBA" id="ARBA00024026"/>
    </source>
</evidence>
<feature type="compositionally biased region" description="Basic and acidic residues" evidence="6">
    <location>
        <begin position="97"/>
        <end position="106"/>
    </location>
</feature>
<dbReference type="Proteomes" id="UP000002498">
    <property type="component" value="Unassembled WGS sequence"/>
</dbReference>
<evidence type="ECO:0000259" key="7">
    <source>
        <dbReference type="SMART" id="SM00670"/>
    </source>
</evidence>
<dbReference type="HOGENOM" id="CLU_842203_0_0_1"/>
<dbReference type="AlphaFoldDB" id="A0A0B2XDK2"/>
<evidence type="ECO:0000256" key="1">
    <source>
        <dbReference type="ARBA" id="ARBA00004604"/>
    </source>
</evidence>
<evidence type="ECO:0000313" key="9">
    <source>
        <dbReference type="Proteomes" id="UP000002498"/>
    </source>
</evidence>
<keyword evidence="3" id="KW-0698">rRNA processing</keyword>
<feature type="domain" description="PIN" evidence="7">
    <location>
        <begin position="203"/>
        <end position="302"/>
    </location>
</feature>
<keyword evidence="2" id="KW-0690">Ribosome biogenesis</keyword>
<dbReference type="KEGG" id="maj:MAA_11591"/>
<evidence type="ECO:0000256" key="2">
    <source>
        <dbReference type="ARBA" id="ARBA00022517"/>
    </source>
</evidence>
<dbReference type="GO" id="GO:0006364">
    <property type="term" value="P:rRNA processing"/>
    <property type="evidence" value="ECO:0007669"/>
    <property type="project" value="UniProtKB-KW"/>
</dbReference>
<dbReference type="GeneID" id="23633039"/>
<name>A0A0B2XDK2_METRA</name>
<accession>A0A0B2XDK2</accession>
<keyword evidence="9" id="KW-1185">Reference proteome</keyword>
<dbReference type="Gene3D" id="3.40.50.1010">
    <property type="entry name" value="5'-nuclease"/>
    <property type="match status" value="1"/>
</dbReference>
<dbReference type="CDD" id="cd09864">
    <property type="entry name" value="PIN_Fcf1-like"/>
    <property type="match status" value="1"/>
</dbReference>
<protein>
    <submittedName>
        <fullName evidence="8">Sarcosine oxidase</fullName>
    </submittedName>
</protein>
<feature type="region of interest" description="Disordered" evidence="6">
    <location>
        <begin position="71"/>
        <end position="128"/>
    </location>
</feature>
<feature type="compositionally biased region" description="Basic and acidic residues" evidence="6">
    <location>
        <begin position="73"/>
        <end position="86"/>
    </location>
</feature>
<proteinExistence type="inferred from homology"/>
<gene>
    <name evidence="8" type="ORF">MAA_11591</name>
</gene>
<sequence>MEVNLERSIYATWRRVFGGVSGFWLVGLDEVQVVRAWFARSTAFGLRRQIQPLAKAMLNFFPADHILPYNNQKKAESDSATRRKDPNLGSNAPETPEDTHQDEKSAFHSRHHGCREENQKIRPGQSLSITKIPFRTEPANVSPNVQVKRVIGLRDARLKTNQKKDEEAKAKEKKTINGELIREAPQMPSNMFFQHNTALVPPYNVLVDTNFLSHTVQRKLSLLESMMDCLYAKCNPIITSCVMAELEKLGPKYRLALRVARDERWQRLECDHKGTYADDCLVDRVTKDRIYIVGTNDKLLKRRIRRIAGVPLMSVARGKYVIERLPGAPE</sequence>
<comment type="subcellular location">
    <subcellularLocation>
        <location evidence="1">Nucleus</location>
        <location evidence="1">Nucleolus</location>
    </subcellularLocation>
</comment>
<evidence type="ECO:0000256" key="3">
    <source>
        <dbReference type="ARBA" id="ARBA00022552"/>
    </source>
</evidence>
<comment type="similarity">
    <text evidence="5">Belongs to the UTP23/FCF1 family. FCF1 subfamily.</text>
</comment>
<dbReference type="SUPFAM" id="SSF88723">
    <property type="entry name" value="PIN domain-like"/>
    <property type="match status" value="1"/>
</dbReference>
<dbReference type="InterPro" id="IPR037503">
    <property type="entry name" value="Fcf1_PIN"/>
</dbReference>
<reference evidence="8 9" key="1">
    <citation type="journal article" date="2011" name="PLoS Genet.">
        <title>Genome sequencing and comparative transcriptomics of the model entomopathogenic fungi Metarhizium anisopliae and M. acridum.</title>
        <authorList>
            <person name="Gao Q."/>
            <person name="Jin K."/>
            <person name="Ying S.H."/>
            <person name="Zhang Y."/>
            <person name="Xiao G."/>
            <person name="Shang Y."/>
            <person name="Duan Z."/>
            <person name="Hu X."/>
            <person name="Xie X.Q."/>
            <person name="Zhou G."/>
            <person name="Peng G."/>
            <person name="Luo Z."/>
            <person name="Huang W."/>
            <person name="Wang B."/>
            <person name="Fang W."/>
            <person name="Wang S."/>
            <person name="Zhong Y."/>
            <person name="Ma L.J."/>
            <person name="St Leger R.J."/>
            <person name="Zhao G.P."/>
            <person name="Pei Y."/>
            <person name="Feng M.G."/>
            <person name="Xia Y."/>
            <person name="Wang C."/>
        </authorList>
    </citation>
    <scope>NUCLEOTIDE SEQUENCE [LARGE SCALE GENOMIC DNA]</scope>
    <source>
        <strain evidence="9">ARSEF 23 / ATCC MYA-3075</strain>
    </source>
</reference>
<dbReference type="InterPro" id="IPR002716">
    <property type="entry name" value="PIN_dom"/>
</dbReference>
<evidence type="ECO:0000256" key="4">
    <source>
        <dbReference type="ARBA" id="ARBA00023242"/>
    </source>
</evidence>
<organism evidence="8 9">
    <name type="scientific">Metarhizium robertsii (strain ARSEF 23 / ATCC MYA-3075)</name>
    <name type="common">Metarhizium anisopliae (strain ARSEF 23)</name>
    <dbReference type="NCBI Taxonomy" id="655844"/>
    <lineage>
        <taxon>Eukaryota</taxon>
        <taxon>Fungi</taxon>
        <taxon>Dikarya</taxon>
        <taxon>Ascomycota</taxon>
        <taxon>Pezizomycotina</taxon>
        <taxon>Sordariomycetes</taxon>
        <taxon>Hypocreomycetidae</taxon>
        <taxon>Hypocreales</taxon>
        <taxon>Clavicipitaceae</taxon>
        <taxon>Metarhizium</taxon>
    </lineage>
</organism>
<dbReference type="InterPro" id="IPR029060">
    <property type="entry name" value="PIN-like_dom_sf"/>
</dbReference>
<evidence type="ECO:0000256" key="6">
    <source>
        <dbReference type="SAM" id="MobiDB-lite"/>
    </source>
</evidence>
<reference evidence="8 9" key="2">
    <citation type="journal article" date="2014" name="Proc. Natl. Acad. Sci. U.S.A.">
        <title>Trajectory and genomic determinants of fungal-pathogen speciation and host adaptation.</title>
        <authorList>
            <person name="Hu X."/>
            <person name="Xiao G."/>
            <person name="Zheng P."/>
            <person name="Shang Y."/>
            <person name="Su Y."/>
            <person name="Zhang X."/>
            <person name="Liu X."/>
            <person name="Zhan S."/>
            <person name="St Leger R.J."/>
            <person name="Wang C."/>
        </authorList>
    </citation>
    <scope>GENOME REANNOTATION</scope>
    <source>
        <strain evidence="9">ARSEF 23 / ATCC MYA-3075</strain>
    </source>
</reference>
<dbReference type="InterPro" id="IPR006984">
    <property type="entry name" value="Fcf1/UTP23"/>
</dbReference>
<comment type="caution">
    <text evidence="8">The sequence shown here is derived from an EMBL/GenBank/DDBJ whole genome shotgun (WGS) entry which is preliminary data.</text>
</comment>
<dbReference type="EMBL" id="ADNJ02000010">
    <property type="protein sequence ID" value="KHO10830.1"/>
    <property type="molecule type" value="Genomic_DNA"/>
</dbReference>
<dbReference type="RefSeq" id="XP_011410808.1">
    <property type="nucleotide sequence ID" value="XM_011412506.1"/>
</dbReference>
<evidence type="ECO:0000313" key="8">
    <source>
        <dbReference type="EMBL" id="KHO10830.1"/>
    </source>
</evidence>
<dbReference type="PANTHER" id="PTHR12416">
    <property type="entry name" value="RRNA-PROCESSING PROTEIN UTP23 HOMOLOG"/>
    <property type="match status" value="1"/>
</dbReference>